<dbReference type="EC" id="1.4.3.16" evidence="4 11"/>
<evidence type="ECO:0000256" key="8">
    <source>
        <dbReference type="ARBA" id="ARBA00022827"/>
    </source>
</evidence>
<dbReference type="Proteomes" id="UP000325517">
    <property type="component" value="Chromosome"/>
</dbReference>
<dbReference type="GO" id="GO:0008734">
    <property type="term" value="F:L-aspartate oxidase activity"/>
    <property type="evidence" value="ECO:0007669"/>
    <property type="project" value="UniProtKB-UniRule"/>
</dbReference>
<dbReference type="PANTHER" id="PTHR42716">
    <property type="entry name" value="L-ASPARTATE OXIDASE"/>
    <property type="match status" value="1"/>
</dbReference>
<dbReference type="SUPFAM" id="SSF51905">
    <property type="entry name" value="FAD/NAD(P)-binding domain"/>
    <property type="match status" value="1"/>
</dbReference>
<dbReference type="KEGG" id="psyo:PB01_00850"/>
<dbReference type="EMBL" id="CP031223">
    <property type="protein sequence ID" value="QFF97475.1"/>
    <property type="molecule type" value="Genomic_DNA"/>
</dbReference>
<feature type="domain" description="Fumarate reductase/succinate dehydrogenase flavoprotein-like C-terminal" evidence="14">
    <location>
        <begin position="417"/>
        <end position="517"/>
    </location>
</feature>
<dbReference type="PANTHER" id="PTHR42716:SF2">
    <property type="entry name" value="L-ASPARTATE OXIDASE, CHLOROPLASTIC"/>
    <property type="match status" value="1"/>
</dbReference>
<evidence type="ECO:0000256" key="10">
    <source>
        <dbReference type="ARBA" id="ARBA00048305"/>
    </source>
</evidence>
<reference evidence="15 16" key="1">
    <citation type="submission" date="2018-07" db="EMBL/GenBank/DDBJ databases">
        <title>Complete genome sequence of Psychrobacillus sp. PB01, isolated from iceberg, and comparative genome analysis of Psychrobacillus strains.</title>
        <authorList>
            <person name="Lee P.C."/>
        </authorList>
    </citation>
    <scope>NUCLEOTIDE SEQUENCE [LARGE SCALE GENOMIC DNA]</scope>
    <source>
        <strain evidence="15 16">PB01</strain>
    </source>
</reference>
<evidence type="ECO:0000256" key="5">
    <source>
        <dbReference type="ARBA" id="ARBA00021901"/>
    </source>
</evidence>
<dbReference type="AlphaFoldDB" id="A0A5J6SHU3"/>
<evidence type="ECO:0000256" key="1">
    <source>
        <dbReference type="ARBA" id="ARBA00001974"/>
    </source>
</evidence>
<evidence type="ECO:0000256" key="3">
    <source>
        <dbReference type="ARBA" id="ARBA00008562"/>
    </source>
</evidence>
<gene>
    <name evidence="15" type="ORF">PB01_00850</name>
</gene>
<evidence type="ECO:0000256" key="9">
    <source>
        <dbReference type="ARBA" id="ARBA00023002"/>
    </source>
</evidence>
<dbReference type="GO" id="GO:0033765">
    <property type="term" value="F:steroid dehydrogenase activity, acting on the CH-CH group of donors"/>
    <property type="evidence" value="ECO:0007669"/>
    <property type="project" value="UniProtKB-ARBA"/>
</dbReference>
<comment type="pathway">
    <text evidence="2 12">Cofactor biosynthesis; NAD(+) biosynthesis; iminoaspartate from L-aspartate (oxidase route): step 1/1.</text>
</comment>
<dbReference type="RefSeq" id="WP_151698424.1">
    <property type="nucleotide sequence ID" value="NZ_CP031223.1"/>
</dbReference>
<dbReference type="Gene3D" id="3.90.700.10">
    <property type="entry name" value="Succinate dehydrogenase/fumarate reductase flavoprotein, catalytic domain"/>
    <property type="match status" value="1"/>
</dbReference>
<comment type="subcellular location">
    <subcellularLocation>
        <location evidence="12">Cytoplasm</location>
    </subcellularLocation>
</comment>
<dbReference type="Pfam" id="PF00890">
    <property type="entry name" value="FAD_binding_2"/>
    <property type="match status" value="1"/>
</dbReference>
<dbReference type="NCBIfam" id="TIGR00551">
    <property type="entry name" value="nadB"/>
    <property type="match status" value="1"/>
</dbReference>
<dbReference type="SUPFAM" id="SSF56425">
    <property type="entry name" value="Succinate dehydrogenase/fumarate reductase flavoprotein, catalytic domain"/>
    <property type="match status" value="1"/>
</dbReference>
<keyword evidence="16" id="KW-1185">Reference proteome</keyword>
<comment type="cofactor">
    <cofactor evidence="1 12">
        <name>FAD</name>
        <dbReference type="ChEBI" id="CHEBI:57692"/>
    </cofactor>
</comment>
<feature type="domain" description="FAD-dependent oxidoreductase 2 FAD-binding" evidence="13">
    <location>
        <begin position="7"/>
        <end position="372"/>
    </location>
</feature>
<organism evidence="15 16">
    <name type="scientific">Psychrobacillus glaciei</name>
    <dbReference type="NCBI Taxonomy" id="2283160"/>
    <lineage>
        <taxon>Bacteria</taxon>
        <taxon>Bacillati</taxon>
        <taxon>Bacillota</taxon>
        <taxon>Bacilli</taxon>
        <taxon>Bacillales</taxon>
        <taxon>Bacillaceae</taxon>
        <taxon>Psychrobacillus</taxon>
    </lineage>
</organism>
<accession>A0A5J6SHU3</accession>
<dbReference type="InterPro" id="IPR036188">
    <property type="entry name" value="FAD/NAD-bd_sf"/>
</dbReference>
<dbReference type="Gene3D" id="3.50.50.60">
    <property type="entry name" value="FAD/NAD(P)-binding domain"/>
    <property type="match status" value="1"/>
</dbReference>
<dbReference type="PRINTS" id="PR00368">
    <property type="entry name" value="FADPNR"/>
</dbReference>
<dbReference type="Gene3D" id="1.20.58.100">
    <property type="entry name" value="Fumarate reductase/succinate dehydrogenase flavoprotein-like, C-terminal domain"/>
    <property type="match status" value="1"/>
</dbReference>
<dbReference type="GO" id="GO:0034628">
    <property type="term" value="P:'de novo' NAD+ biosynthetic process from L-aspartate"/>
    <property type="evidence" value="ECO:0007669"/>
    <property type="project" value="TreeGrafter"/>
</dbReference>
<dbReference type="Pfam" id="PF02910">
    <property type="entry name" value="Succ_DH_flav_C"/>
    <property type="match status" value="1"/>
</dbReference>
<evidence type="ECO:0000256" key="12">
    <source>
        <dbReference type="RuleBase" id="RU362049"/>
    </source>
</evidence>
<evidence type="ECO:0000256" key="6">
    <source>
        <dbReference type="ARBA" id="ARBA00022630"/>
    </source>
</evidence>
<dbReference type="OrthoDB" id="9806724at2"/>
<evidence type="ECO:0000313" key="15">
    <source>
        <dbReference type="EMBL" id="QFF97475.1"/>
    </source>
</evidence>
<dbReference type="InterPro" id="IPR003953">
    <property type="entry name" value="FAD-dep_OxRdtase_2_FAD-bd"/>
</dbReference>
<dbReference type="SUPFAM" id="SSF46977">
    <property type="entry name" value="Succinate dehydrogenase/fumarate reductase flavoprotein C-terminal domain"/>
    <property type="match status" value="1"/>
</dbReference>
<sequence>MKTYNCIIVGSGIAAMQLANHLSDQSRVLVITKSTRRANNSYRAQGGIAAAIGNEDAPFFHYEDTIKAGCDFQNEKEVRELVENAPALIEQLKNAGLPFDKDKIGQLALGMEGAHSRKRIVHCGGDATGKHMMEHLIASIRPTIDVMENCFVYELIIQPDSKKCIGIKAKDADGNNEVYFSDNVVLAVGGIGGLFSFTSNDSSVAGDGVALAYRAGAEIIDMEFIQFHPTLLYINGKTTGLISEAVRGEEARLIDQSGMALMKGKHSLEDLAPRHIVAKEIFHQRAAGNDVYLDISMIAKFEEKFPTITALCNKNGISIESGKIPVAPGCHFLMGGIAVDSVGQTSIDGLYAIGETAATGVHGANRLASNSLLEGLYYGKKLAIHLNKQIVKIEMDVTSFHPMKTSSLNTPLFPHKKEIQEKMMAFAGIIRTRSELEVLETWLSEYDHPSFIVNSLDEWSIENIQKLFMLQTAKLVVNAALLREESRGAHNREDFSVENKRWGQLHIVQSKNGTEMRERQREHTEIEIYA</sequence>
<dbReference type="UniPathway" id="UPA00253">
    <property type="reaction ID" value="UER00326"/>
</dbReference>
<evidence type="ECO:0000256" key="7">
    <source>
        <dbReference type="ARBA" id="ARBA00022642"/>
    </source>
</evidence>
<comment type="catalytic activity">
    <reaction evidence="10">
        <text>L-aspartate + O2 = iminosuccinate + H2O2</text>
        <dbReference type="Rhea" id="RHEA:25876"/>
        <dbReference type="ChEBI" id="CHEBI:15379"/>
        <dbReference type="ChEBI" id="CHEBI:16240"/>
        <dbReference type="ChEBI" id="CHEBI:29991"/>
        <dbReference type="ChEBI" id="CHEBI:77875"/>
        <dbReference type="EC" id="1.4.3.16"/>
    </reaction>
    <physiologicalReaction direction="left-to-right" evidence="10">
        <dbReference type="Rhea" id="RHEA:25877"/>
    </physiologicalReaction>
</comment>
<proteinExistence type="inferred from homology"/>
<comment type="similarity">
    <text evidence="3 12">Belongs to the FAD-dependent oxidoreductase 2 family. NadB subfamily.</text>
</comment>
<evidence type="ECO:0000259" key="13">
    <source>
        <dbReference type="Pfam" id="PF00890"/>
    </source>
</evidence>
<evidence type="ECO:0000256" key="11">
    <source>
        <dbReference type="NCBIfam" id="TIGR00551"/>
    </source>
</evidence>
<evidence type="ECO:0000313" key="16">
    <source>
        <dbReference type="Proteomes" id="UP000325517"/>
    </source>
</evidence>
<dbReference type="NCBIfam" id="NF005978">
    <property type="entry name" value="PRK08071.1"/>
    <property type="match status" value="1"/>
</dbReference>
<dbReference type="InterPro" id="IPR005288">
    <property type="entry name" value="NadB"/>
</dbReference>
<keyword evidence="8 12" id="KW-0274">FAD</keyword>
<dbReference type="InterPro" id="IPR037099">
    <property type="entry name" value="Fum_R/Succ_DH_flav-like_C_sf"/>
</dbReference>
<dbReference type="InterPro" id="IPR027477">
    <property type="entry name" value="Succ_DH/fumarate_Rdtase_cat_sf"/>
</dbReference>
<evidence type="ECO:0000256" key="2">
    <source>
        <dbReference type="ARBA" id="ARBA00004950"/>
    </source>
</evidence>
<dbReference type="InterPro" id="IPR015939">
    <property type="entry name" value="Fum_Rdtase/Succ_DH_flav-like_C"/>
</dbReference>
<keyword evidence="7 12" id="KW-0662">Pyridine nucleotide biosynthesis</keyword>
<evidence type="ECO:0000256" key="4">
    <source>
        <dbReference type="ARBA" id="ARBA00012173"/>
    </source>
</evidence>
<comment type="function">
    <text evidence="12">Catalyzes the oxidation of L-aspartate to iminoaspartate.</text>
</comment>
<name>A0A5J6SHU3_9BACI</name>
<protein>
    <recommendedName>
        <fullName evidence="5 11">L-aspartate oxidase</fullName>
        <ecNumber evidence="4 11">1.4.3.16</ecNumber>
    </recommendedName>
</protein>
<dbReference type="GO" id="GO:0005737">
    <property type="term" value="C:cytoplasm"/>
    <property type="evidence" value="ECO:0007669"/>
    <property type="project" value="UniProtKB-SubCell"/>
</dbReference>
<evidence type="ECO:0000259" key="14">
    <source>
        <dbReference type="Pfam" id="PF02910"/>
    </source>
</evidence>
<keyword evidence="9 12" id="KW-0560">Oxidoreductase</keyword>
<keyword evidence="6 12" id="KW-0285">Flavoprotein</keyword>